<name>A0A9Q1E6E1_SYNKA</name>
<accession>A0A9Q1E6E1</accession>
<evidence type="ECO:0000313" key="2">
    <source>
        <dbReference type="EMBL" id="KAJ8333022.1"/>
    </source>
</evidence>
<dbReference type="EMBL" id="JAINUF010000024">
    <property type="protein sequence ID" value="KAJ8333022.1"/>
    <property type="molecule type" value="Genomic_DNA"/>
</dbReference>
<reference evidence="2" key="1">
    <citation type="journal article" date="2023" name="Science">
        <title>Genome structures resolve the early diversification of teleost fishes.</title>
        <authorList>
            <person name="Parey E."/>
            <person name="Louis A."/>
            <person name="Montfort J."/>
            <person name="Bouchez O."/>
            <person name="Roques C."/>
            <person name="Iampietro C."/>
            <person name="Lluch J."/>
            <person name="Castinel A."/>
            <person name="Donnadieu C."/>
            <person name="Desvignes T."/>
            <person name="Floi Bucao C."/>
            <person name="Jouanno E."/>
            <person name="Wen M."/>
            <person name="Mejri S."/>
            <person name="Dirks R."/>
            <person name="Jansen H."/>
            <person name="Henkel C."/>
            <person name="Chen W.J."/>
            <person name="Zahm M."/>
            <person name="Cabau C."/>
            <person name="Klopp C."/>
            <person name="Thompson A.W."/>
            <person name="Robinson-Rechavi M."/>
            <person name="Braasch I."/>
            <person name="Lecointre G."/>
            <person name="Bobe J."/>
            <person name="Postlethwait J.H."/>
            <person name="Berthelot C."/>
            <person name="Roest Crollius H."/>
            <person name="Guiguen Y."/>
        </authorList>
    </citation>
    <scope>NUCLEOTIDE SEQUENCE</scope>
    <source>
        <strain evidence="2">WJC10195</strain>
    </source>
</reference>
<keyword evidence="3" id="KW-1185">Reference proteome</keyword>
<comment type="caution">
    <text evidence="2">The sequence shown here is derived from an EMBL/GenBank/DDBJ whole genome shotgun (WGS) entry which is preliminary data.</text>
</comment>
<evidence type="ECO:0000256" key="1">
    <source>
        <dbReference type="SAM" id="MobiDB-lite"/>
    </source>
</evidence>
<protein>
    <submittedName>
        <fullName evidence="2">Uncharacterized protein</fullName>
    </submittedName>
</protein>
<proteinExistence type="predicted"/>
<sequence>MQDHISTEEPSLSARSKRPGARTKAALRETNRVTGTRAPGPIKSQSESRAARPRGNRTESPLSGRCLTKTDGIKLLAWRGERRAQSASASQQEGAALSFPPAAIPAAKSPKYKRTTNPLSETKRQRRPTGSLPAITMIERSPPEVAGAQQTVVVKVTNCGSNTQQARP</sequence>
<feature type="region of interest" description="Disordered" evidence="1">
    <location>
        <begin position="1"/>
        <end position="134"/>
    </location>
</feature>
<dbReference type="AlphaFoldDB" id="A0A9Q1E6E1"/>
<feature type="compositionally biased region" description="Low complexity" evidence="1">
    <location>
        <begin position="85"/>
        <end position="109"/>
    </location>
</feature>
<organism evidence="2 3">
    <name type="scientific">Synaphobranchus kaupii</name>
    <name type="common">Kaup's arrowtooth eel</name>
    <dbReference type="NCBI Taxonomy" id="118154"/>
    <lineage>
        <taxon>Eukaryota</taxon>
        <taxon>Metazoa</taxon>
        <taxon>Chordata</taxon>
        <taxon>Craniata</taxon>
        <taxon>Vertebrata</taxon>
        <taxon>Euteleostomi</taxon>
        <taxon>Actinopterygii</taxon>
        <taxon>Neopterygii</taxon>
        <taxon>Teleostei</taxon>
        <taxon>Anguilliformes</taxon>
        <taxon>Synaphobranchidae</taxon>
        <taxon>Synaphobranchus</taxon>
    </lineage>
</organism>
<evidence type="ECO:0000313" key="3">
    <source>
        <dbReference type="Proteomes" id="UP001152622"/>
    </source>
</evidence>
<dbReference type="Proteomes" id="UP001152622">
    <property type="component" value="Chromosome 24"/>
</dbReference>
<gene>
    <name evidence="2" type="ORF">SKAU_G00419180</name>
</gene>